<dbReference type="PANTHER" id="PTHR11632:SF51">
    <property type="entry name" value="SUCCINATE DEHYDROGENASE [UBIQUINONE] FLAVOPROTEIN SUBUNIT, MITOCHONDRIAL"/>
    <property type="match status" value="1"/>
</dbReference>
<dbReference type="InterPro" id="IPR027477">
    <property type="entry name" value="Succ_DH/fumarate_Rdtase_cat_sf"/>
</dbReference>
<dbReference type="OrthoDB" id="9806724at2"/>
<evidence type="ECO:0000313" key="8">
    <source>
        <dbReference type="Proteomes" id="UP000193207"/>
    </source>
</evidence>
<dbReference type="PIRSF" id="PIRSF000171">
    <property type="entry name" value="SDHA_APRA_LASPO"/>
    <property type="match status" value="1"/>
</dbReference>
<dbReference type="RefSeq" id="WP_085816013.1">
    <property type="nucleotide sequence ID" value="NZ_FWFU01000001.1"/>
</dbReference>
<dbReference type="SUPFAM" id="SSF51905">
    <property type="entry name" value="FAD/NAD(P)-binding domain"/>
    <property type="match status" value="1"/>
</dbReference>
<feature type="domain" description="FAD-dependent oxidoreductase 2 FAD-binding" evidence="5">
    <location>
        <begin position="11"/>
        <end position="394"/>
    </location>
</feature>
<keyword evidence="8" id="KW-1185">Reference proteome</keyword>
<dbReference type="Gene3D" id="3.50.50.60">
    <property type="entry name" value="FAD/NAD(P)-binding domain"/>
    <property type="match status" value="1"/>
</dbReference>
<dbReference type="Gene3D" id="1.20.58.100">
    <property type="entry name" value="Fumarate reductase/succinate dehydrogenase flavoprotein-like, C-terminal domain"/>
    <property type="match status" value="1"/>
</dbReference>
<dbReference type="Proteomes" id="UP000193207">
    <property type="component" value="Unassembled WGS sequence"/>
</dbReference>
<evidence type="ECO:0000259" key="5">
    <source>
        <dbReference type="Pfam" id="PF00890"/>
    </source>
</evidence>
<protein>
    <submittedName>
        <fullName evidence="7">Fumarate reductase flavoprotein subunit</fullName>
        <ecNumber evidence="7">1.3.5.4</ecNumber>
    </submittedName>
</protein>
<proteinExistence type="predicted"/>
<dbReference type="GO" id="GO:0016491">
    <property type="term" value="F:oxidoreductase activity"/>
    <property type="evidence" value="ECO:0007669"/>
    <property type="project" value="UniProtKB-KW"/>
</dbReference>
<sequence length="590" mass="64008">MRHDIDRHDTDILILGTGGAGLFAALHAQQSAPEGTRITIAVKGLIGKCGCTRMVQGGYNVAMGGGDTVERHFMDTVKGGKWLPNQDMAWRLCEQAVVRIRELENEVGCFFDRNPDGTLHQKAFAGQTADRTVHKGDLTGIEIINRLMEQVLARPVEKLQEHRAIGLIPTADGSALAGVLMIDMRTGRFRLVRAKTVLMATGGGPTMYKYHTPSGDKTMDGLAMALRVGLPLRDMEMVQFHPTGLLAGDHTRMTGTVLEEGLRGAGGHLLNGAGNRFMFDYDGKGERATRDVVSRCIYEEMRKNNTSENGGVYISMGHLGADFVAEKFKGMVKRCADCGFDLAGGRVEVVPTAHYFMGGVVVDVDTRTALEGLYVAGEDAGGAHGSNRLGGNGVANSTVYGGIAGDVMGSDIRNMGALRDPDETILAAEIDRATRPFSKPAGLVQPLRQKLQEAMWEDVGVMRTESKLRRGIDEVDAIRAELMETGVSADNLAFNLTWHDWLNLASLCDISEVIARAALWRENSRGAHYREDFPDEGDLENSYFTVARRDGDSDSDNGVSVTRAPVQFTIVRPGETILPEGEPETLVAAQ</sequence>
<dbReference type="InterPro" id="IPR003953">
    <property type="entry name" value="FAD-dep_OxRdtase_2_FAD-bd"/>
</dbReference>
<dbReference type="EMBL" id="FWFU01000001">
    <property type="protein sequence ID" value="SLN14213.1"/>
    <property type="molecule type" value="Genomic_DNA"/>
</dbReference>
<dbReference type="Gene3D" id="3.90.700.10">
    <property type="entry name" value="Succinate dehydrogenase/fumarate reductase flavoprotein, catalytic domain"/>
    <property type="match status" value="1"/>
</dbReference>
<comment type="cofactor">
    <cofactor evidence="1">
        <name>FAD</name>
        <dbReference type="ChEBI" id="CHEBI:57692"/>
    </cofactor>
</comment>
<evidence type="ECO:0000256" key="4">
    <source>
        <dbReference type="PIRSR" id="PIRSR000171-1"/>
    </source>
</evidence>
<dbReference type="PANTHER" id="PTHR11632">
    <property type="entry name" value="SUCCINATE DEHYDROGENASE 2 FLAVOPROTEIN SUBUNIT"/>
    <property type="match status" value="1"/>
</dbReference>
<feature type="active site" description="Proton acceptor" evidence="4">
    <location>
        <position position="290"/>
    </location>
</feature>
<dbReference type="AlphaFoldDB" id="A0A1X6YB58"/>
<dbReference type="InterPro" id="IPR036188">
    <property type="entry name" value="FAD/NAD-bd_sf"/>
</dbReference>
<dbReference type="PRINTS" id="PR00368">
    <property type="entry name" value="FADPNR"/>
</dbReference>
<keyword evidence="2" id="KW-0285">Flavoprotein</keyword>
<dbReference type="Pfam" id="PF02910">
    <property type="entry name" value="Succ_DH_flav_C"/>
    <property type="match status" value="1"/>
</dbReference>
<evidence type="ECO:0000259" key="6">
    <source>
        <dbReference type="Pfam" id="PF02910"/>
    </source>
</evidence>
<reference evidence="7 8" key="1">
    <citation type="submission" date="2017-03" db="EMBL/GenBank/DDBJ databases">
        <authorList>
            <person name="Afonso C.L."/>
            <person name="Miller P.J."/>
            <person name="Scott M.A."/>
            <person name="Spackman E."/>
            <person name="Goraichik I."/>
            <person name="Dimitrov K.M."/>
            <person name="Suarez D.L."/>
            <person name="Swayne D.E."/>
        </authorList>
    </citation>
    <scope>NUCLEOTIDE SEQUENCE [LARGE SCALE GENOMIC DNA]</scope>
    <source>
        <strain evidence="7 8">CECT 8110</strain>
    </source>
</reference>
<evidence type="ECO:0000256" key="3">
    <source>
        <dbReference type="ARBA" id="ARBA00023002"/>
    </source>
</evidence>
<organism evidence="7 8">
    <name type="scientific">Roseovarius halotolerans</name>
    <dbReference type="NCBI Taxonomy" id="505353"/>
    <lineage>
        <taxon>Bacteria</taxon>
        <taxon>Pseudomonadati</taxon>
        <taxon>Pseudomonadota</taxon>
        <taxon>Alphaproteobacteria</taxon>
        <taxon>Rhodobacterales</taxon>
        <taxon>Roseobacteraceae</taxon>
        <taxon>Roseovarius</taxon>
    </lineage>
</organism>
<dbReference type="SUPFAM" id="SSF46977">
    <property type="entry name" value="Succinate dehydrogenase/fumarate reductase flavoprotein C-terminal domain"/>
    <property type="match status" value="1"/>
</dbReference>
<dbReference type="InterPro" id="IPR015939">
    <property type="entry name" value="Fum_Rdtase/Succ_DH_flav-like_C"/>
</dbReference>
<dbReference type="InterPro" id="IPR037099">
    <property type="entry name" value="Fum_R/Succ_DH_flav-like_C_sf"/>
</dbReference>
<feature type="domain" description="Fumarate reductase/succinate dehydrogenase flavoprotein-like C-terminal" evidence="6">
    <location>
        <begin position="448"/>
        <end position="574"/>
    </location>
</feature>
<evidence type="ECO:0000256" key="1">
    <source>
        <dbReference type="ARBA" id="ARBA00001974"/>
    </source>
</evidence>
<evidence type="ECO:0000313" key="7">
    <source>
        <dbReference type="EMBL" id="SLN14213.1"/>
    </source>
</evidence>
<dbReference type="Pfam" id="PF00890">
    <property type="entry name" value="FAD_binding_2"/>
    <property type="match status" value="1"/>
</dbReference>
<evidence type="ECO:0000256" key="2">
    <source>
        <dbReference type="ARBA" id="ARBA00022630"/>
    </source>
</evidence>
<dbReference type="EC" id="1.3.5.4" evidence="7"/>
<dbReference type="InterPro" id="IPR030664">
    <property type="entry name" value="SdhA/FrdA/AprA"/>
</dbReference>
<keyword evidence="3 7" id="KW-0560">Oxidoreductase</keyword>
<accession>A0A1X6YB58</accession>
<name>A0A1X6YB58_9RHOB</name>
<dbReference type="SUPFAM" id="SSF56425">
    <property type="entry name" value="Succinate dehydrogenase/fumarate reductase flavoprotein, catalytic domain"/>
    <property type="match status" value="1"/>
</dbReference>
<gene>
    <name evidence="7" type="primary">frdA</name>
    <name evidence="7" type="ORF">ROH8110_00300</name>
</gene>